<dbReference type="Proteomes" id="UP001171916">
    <property type="component" value="Unassembled WGS sequence"/>
</dbReference>
<sequence>MKKLKILLAVFVTAFGFSLQSQAQEVGIRFGNMNNNNVAVDGILALGEFSRIHANVSFGGGGVGIDAIWHPLFRPVGNSDFMWYAGFGPSLFLGDPFVLGAAGEVGIEYPIRDVPITIGVDYRPVFVIVENTSFNGNGFGLNIRWRFGPNAS</sequence>
<proteinExistence type="predicted"/>
<evidence type="ECO:0000313" key="2">
    <source>
        <dbReference type="Proteomes" id="UP001171916"/>
    </source>
</evidence>
<reference evidence="1" key="1">
    <citation type="submission" date="2023-06" db="EMBL/GenBank/DDBJ databases">
        <title>Robiginitalea aurantiacus sp. nov. and Algoriphagus sediminis sp. nov., isolated from coastal sediment.</title>
        <authorList>
            <person name="Zhou Z.Y."/>
            <person name="An J."/>
            <person name="Jia Y.W."/>
            <person name="Du Z.J."/>
        </authorList>
    </citation>
    <scope>NUCLEOTIDE SEQUENCE</scope>
    <source>
        <strain evidence="1">C2-7</strain>
    </source>
</reference>
<dbReference type="EMBL" id="JAUEPH010000003">
    <property type="protein sequence ID" value="MDN3203900.1"/>
    <property type="molecule type" value="Genomic_DNA"/>
</dbReference>
<protein>
    <submittedName>
        <fullName evidence="1">Outer membrane insertion C- signal</fullName>
    </submittedName>
</protein>
<organism evidence="1 2">
    <name type="scientific">Algoriphagus sediminis</name>
    <dbReference type="NCBI Taxonomy" id="3057113"/>
    <lineage>
        <taxon>Bacteria</taxon>
        <taxon>Pseudomonadati</taxon>
        <taxon>Bacteroidota</taxon>
        <taxon>Cytophagia</taxon>
        <taxon>Cytophagales</taxon>
        <taxon>Cyclobacteriaceae</taxon>
        <taxon>Algoriphagus</taxon>
    </lineage>
</organism>
<name>A0ABT7YBJ4_9BACT</name>
<gene>
    <name evidence="1" type="ORF">QVH07_07050</name>
</gene>
<dbReference type="RefSeq" id="WP_289999457.1">
    <property type="nucleotide sequence ID" value="NZ_JAUEPH010000003.1"/>
</dbReference>
<accession>A0ABT7YBJ4</accession>
<comment type="caution">
    <text evidence="1">The sequence shown here is derived from an EMBL/GenBank/DDBJ whole genome shotgun (WGS) entry which is preliminary data.</text>
</comment>
<evidence type="ECO:0000313" key="1">
    <source>
        <dbReference type="EMBL" id="MDN3203900.1"/>
    </source>
</evidence>
<keyword evidence="2" id="KW-1185">Reference proteome</keyword>